<evidence type="ECO:0000313" key="2">
    <source>
        <dbReference type="EMBL" id="CCQ48508.1"/>
    </source>
</evidence>
<gene>
    <name evidence="2" type="ORF">ARTSIC4J27_4515</name>
</gene>
<dbReference type="AlphaFoldDB" id="A0A024H934"/>
<reference evidence="3" key="1">
    <citation type="journal article" date="2014" name="Genome Announc.">
        <title>Genome Sequence of Arthrobacter siccitolerans 4J27, a Xeroprotectant-Producing Desiccation-Tolerant Microorganism.</title>
        <authorList>
            <person name="Manzanera M."/>
            <person name="Santa-Cruz-Calvo L."/>
            <person name="Vilchez J.I."/>
            <person name="Garcia-Fontana C."/>
            <person name="Silva-Castro G.A."/>
            <person name="Calvo C."/>
            <person name="Gonzalez-Lopez J."/>
        </authorList>
    </citation>
    <scope>NUCLEOTIDE SEQUENCE [LARGE SCALE GENOMIC DNA]</scope>
    <source>
        <strain evidence="3">4J27</strain>
    </source>
</reference>
<protein>
    <submittedName>
        <fullName evidence="2">Uncharacterized protein</fullName>
    </submittedName>
</protein>
<feature type="compositionally biased region" description="Low complexity" evidence="1">
    <location>
        <begin position="26"/>
        <end position="43"/>
    </location>
</feature>
<dbReference type="STRING" id="861266.ARTSIC4J27_4515"/>
<evidence type="ECO:0000313" key="3">
    <source>
        <dbReference type="Proteomes" id="UP000035722"/>
    </source>
</evidence>
<feature type="region of interest" description="Disordered" evidence="1">
    <location>
        <begin position="115"/>
        <end position="135"/>
    </location>
</feature>
<organism evidence="2 3">
    <name type="scientific">Pseudarthrobacter siccitolerans</name>
    <dbReference type="NCBI Taxonomy" id="861266"/>
    <lineage>
        <taxon>Bacteria</taxon>
        <taxon>Bacillati</taxon>
        <taxon>Actinomycetota</taxon>
        <taxon>Actinomycetes</taxon>
        <taxon>Micrococcales</taxon>
        <taxon>Micrococcaceae</taxon>
        <taxon>Pseudarthrobacter</taxon>
    </lineage>
</organism>
<comment type="caution">
    <text evidence="2">The sequence shown here is derived from an EMBL/GenBank/DDBJ whole genome shotgun (WGS) entry which is preliminary data.</text>
</comment>
<accession>A0A024H934</accession>
<proteinExistence type="predicted"/>
<dbReference type="EMBL" id="CAQI01000061">
    <property type="protein sequence ID" value="CCQ48508.1"/>
    <property type="molecule type" value="Genomic_DNA"/>
</dbReference>
<evidence type="ECO:0000256" key="1">
    <source>
        <dbReference type="SAM" id="MobiDB-lite"/>
    </source>
</evidence>
<sequence>MPHGRASSEPVLIAAEGAVRVRVPTWSSRPSVSRSARSESSWTLGLPCSTNRTKRSDTPANWARSCCVNRSTARRDRTSAARRSAKDALMGASYRYERSDLCSFKTLQLPRAGLTDSSGTNVPIDSAGPEDVVERPSLDTTCDECHI</sequence>
<name>A0A024H934_9MICC</name>
<dbReference type="Proteomes" id="UP000035722">
    <property type="component" value="Unassembled WGS sequence"/>
</dbReference>
<feature type="region of interest" description="Disordered" evidence="1">
    <location>
        <begin position="26"/>
        <end position="59"/>
    </location>
</feature>
<keyword evidence="3" id="KW-1185">Reference proteome</keyword>